<proteinExistence type="predicted"/>
<dbReference type="Proteomes" id="UP000789525">
    <property type="component" value="Unassembled WGS sequence"/>
</dbReference>
<dbReference type="EMBL" id="CAJVPT010042719">
    <property type="protein sequence ID" value="CAG8730659.1"/>
    <property type="molecule type" value="Genomic_DNA"/>
</dbReference>
<evidence type="ECO:0000313" key="1">
    <source>
        <dbReference type="EMBL" id="CAG8730659.1"/>
    </source>
</evidence>
<name>A0ACA9Q284_9GLOM</name>
<feature type="non-terminal residue" evidence="1">
    <location>
        <position position="1"/>
    </location>
</feature>
<reference evidence="1" key="1">
    <citation type="submission" date="2021-06" db="EMBL/GenBank/DDBJ databases">
        <authorList>
            <person name="Kallberg Y."/>
            <person name="Tangrot J."/>
            <person name="Rosling A."/>
        </authorList>
    </citation>
    <scope>NUCLEOTIDE SEQUENCE</scope>
    <source>
        <strain evidence="1">CL356</strain>
    </source>
</reference>
<organism evidence="1 2">
    <name type="scientific">Acaulospora colombiana</name>
    <dbReference type="NCBI Taxonomy" id="27376"/>
    <lineage>
        <taxon>Eukaryota</taxon>
        <taxon>Fungi</taxon>
        <taxon>Fungi incertae sedis</taxon>
        <taxon>Mucoromycota</taxon>
        <taxon>Glomeromycotina</taxon>
        <taxon>Glomeromycetes</taxon>
        <taxon>Diversisporales</taxon>
        <taxon>Acaulosporaceae</taxon>
        <taxon>Acaulospora</taxon>
    </lineage>
</organism>
<comment type="caution">
    <text evidence="1">The sequence shown here is derived from an EMBL/GenBank/DDBJ whole genome shotgun (WGS) entry which is preliminary data.</text>
</comment>
<gene>
    <name evidence="1" type="ORF">ACOLOM_LOCUS11613</name>
</gene>
<accession>A0ACA9Q284</accession>
<protein>
    <submittedName>
        <fullName evidence="1">9614_t:CDS:1</fullName>
    </submittedName>
</protein>
<evidence type="ECO:0000313" key="2">
    <source>
        <dbReference type="Proteomes" id="UP000789525"/>
    </source>
</evidence>
<sequence length="216" mass="25196">WWEARRAIKKGNSENGDNDDDSDDYLAVMTKKGKALMAGDDGDNVEHGYTMLLRALAELEHKIQQTNAQEAEIDAQLNDKRNPSAELEQVFRIAVAMEEEEMKNIHGQPLLLDWHWNEYNENRLVPQGLTVQEKISHVCQSWRKVSLAIPTFWQRITLALYVKDESEIIPKLDYKILSRMVEWAKRTKRTPLDITIFSWRTPLLDVWKLFESMAAR</sequence>
<keyword evidence="2" id="KW-1185">Reference proteome</keyword>
<feature type="non-terminal residue" evidence="1">
    <location>
        <position position="216"/>
    </location>
</feature>